<evidence type="ECO:0000313" key="1">
    <source>
        <dbReference type="EMBL" id="SEC05896.1"/>
    </source>
</evidence>
<dbReference type="Pfam" id="PF13830">
    <property type="entry name" value="DUF4192"/>
    <property type="match status" value="1"/>
</dbReference>
<dbReference type="STRING" id="640635.SAMN04489806_2483"/>
<dbReference type="InterPro" id="IPR025447">
    <property type="entry name" value="DUF4192"/>
</dbReference>
<keyword evidence="2" id="KW-1185">Reference proteome</keyword>
<name>A0A1H4PEM1_9MICO</name>
<sequence>MTTTNVRADGAAELLSYIPYLVAITPRNCLVLVAFSDHQTCGALRVGLPPQGVDADELAAGIVSALGTMMRLPGVTGVVPVVYTPARYADDGRPPLGDIVMLVIRTARADGLDVHDALCVAADGWGSYLDDDGSWTPRDLAEIRVPEGLDEAPSLLDPDEEAALPSANLRDGEQCARRYVRMCPAAWPAVMCDLDAAARSVFDDTAMRGDLVLFAEHCLAAGGEITVADAAALGALMRLPAFRDVLLYEWAWGSVTGTHILRSTLLTSRSESEARDDAWMVALIGKISVRPDVDRLRRSLTLLKRVASLLPLSERAASYTLIAWIYWALGLNSVAAPWLARVASVDSTYGLAEILSSVLAAGHMPDWAFADGDELDSDWDAFADADGLGF</sequence>
<gene>
    <name evidence="1" type="ORF">SAMN04489806_2483</name>
</gene>
<reference evidence="1 2" key="1">
    <citation type="submission" date="2016-10" db="EMBL/GenBank/DDBJ databases">
        <authorList>
            <person name="de Groot N.N."/>
        </authorList>
    </citation>
    <scope>NUCLEOTIDE SEQUENCE [LARGE SCALE GENOMIC DNA]</scope>
    <source>
        <strain evidence="1 2">DSM 21799</strain>
    </source>
</reference>
<evidence type="ECO:0008006" key="3">
    <source>
        <dbReference type="Google" id="ProtNLM"/>
    </source>
</evidence>
<organism evidence="1 2">
    <name type="scientific">Paramicrobacterium humi</name>
    <dbReference type="NCBI Taxonomy" id="640635"/>
    <lineage>
        <taxon>Bacteria</taxon>
        <taxon>Bacillati</taxon>
        <taxon>Actinomycetota</taxon>
        <taxon>Actinomycetes</taxon>
        <taxon>Micrococcales</taxon>
        <taxon>Microbacteriaceae</taxon>
        <taxon>Paramicrobacterium</taxon>
    </lineage>
</organism>
<dbReference type="EMBL" id="FNRY01000001">
    <property type="protein sequence ID" value="SEC05896.1"/>
    <property type="molecule type" value="Genomic_DNA"/>
</dbReference>
<evidence type="ECO:0000313" key="2">
    <source>
        <dbReference type="Proteomes" id="UP000199183"/>
    </source>
</evidence>
<proteinExistence type="predicted"/>
<dbReference type="RefSeq" id="WP_176980836.1">
    <property type="nucleotide sequence ID" value="NZ_FNRY01000001.1"/>
</dbReference>
<protein>
    <recommendedName>
        <fullName evidence="3">DUF4192 domain-containing protein</fullName>
    </recommendedName>
</protein>
<dbReference type="Proteomes" id="UP000199183">
    <property type="component" value="Unassembled WGS sequence"/>
</dbReference>
<accession>A0A1H4PEM1</accession>
<dbReference type="AlphaFoldDB" id="A0A1H4PEM1"/>